<dbReference type="Gene3D" id="3.90.550.10">
    <property type="entry name" value="Spore Coat Polysaccharide Biosynthesis Protein SpsA, Chain A"/>
    <property type="match status" value="1"/>
</dbReference>
<keyword evidence="3" id="KW-0328">Glycosyltransferase</keyword>
<dbReference type="EMBL" id="CP082781">
    <property type="protein sequence ID" value="UGS28087.1"/>
    <property type="molecule type" value="Genomic_DNA"/>
</dbReference>
<evidence type="ECO:0000256" key="3">
    <source>
        <dbReference type="ARBA" id="ARBA00022676"/>
    </source>
</evidence>
<dbReference type="Pfam" id="PF13641">
    <property type="entry name" value="Glyco_tranf_2_3"/>
    <property type="match status" value="1"/>
</dbReference>
<evidence type="ECO:0000313" key="6">
    <source>
        <dbReference type="Proteomes" id="UP001199642"/>
    </source>
</evidence>
<keyword evidence="6" id="KW-1185">Reference proteome</keyword>
<reference evidence="5 6" key="1">
    <citation type="submission" date="2023-01" db="EMBL/GenBank/DDBJ databases">
        <title>Characterization of estradiol degrading bacteria Microbacterium sp. MZT7 and reveal degrading genes through genome analysis.</title>
        <authorList>
            <person name="Hao P."/>
            <person name="Gao Y."/>
        </authorList>
    </citation>
    <scope>NUCLEOTIDE SEQUENCE [LARGE SCALE GENOMIC DNA]</scope>
    <source>
        <strain evidence="5 6">MZT7</strain>
    </source>
</reference>
<accession>A0ABY3RZM3</accession>
<comment type="pathway">
    <text evidence="1">Cell wall biogenesis; cell wall polysaccharide biosynthesis.</text>
</comment>
<dbReference type="PANTHER" id="PTHR43179">
    <property type="entry name" value="RHAMNOSYLTRANSFERASE WBBL"/>
    <property type="match status" value="1"/>
</dbReference>
<comment type="similarity">
    <text evidence="2">Belongs to the glycosyltransferase 2 family.</text>
</comment>
<evidence type="ECO:0000256" key="4">
    <source>
        <dbReference type="ARBA" id="ARBA00022679"/>
    </source>
</evidence>
<dbReference type="PANTHER" id="PTHR43179:SF12">
    <property type="entry name" value="GALACTOFURANOSYLTRANSFERASE GLFT2"/>
    <property type="match status" value="1"/>
</dbReference>
<organism evidence="5 6">
    <name type="scientific">Microbacterium resistens</name>
    <dbReference type="NCBI Taxonomy" id="156977"/>
    <lineage>
        <taxon>Bacteria</taxon>
        <taxon>Bacillati</taxon>
        <taxon>Actinomycetota</taxon>
        <taxon>Actinomycetes</taxon>
        <taxon>Micrococcales</taxon>
        <taxon>Microbacteriaceae</taxon>
        <taxon>Microbacterium</taxon>
    </lineage>
</organism>
<evidence type="ECO:0000256" key="2">
    <source>
        <dbReference type="ARBA" id="ARBA00006739"/>
    </source>
</evidence>
<protein>
    <submittedName>
        <fullName evidence="5">Glycosyltransferase family 2 protein</fullName>
    </submittedName>
</protein>
<evidence type="ECO:0000313" key="5">
    <source>
        <dbReference type="EMBL" id="UGS28087.1"/>
    </source>
</evidence>
<dbReference type="InterPro" id="IPR029044">
    <property type="entry name" value="Nucleotide-diphossugar_trans"/>
</dbReference>
<sequence>MSETNDAAVPAPGYAAVVIAYHRPDLLRAVLERLRAQTRPPELVVVVDNGGDIEETSLAGFALPLELVTRDDNPGYAAAVNIAAARARAAGIANLLVLTHDAVFAPTLAGALLDALSDDPRAGCVAPTLRWVSRPDRIFSSGGVLTRGGRAYHRTDEVVGDARAVHWVDGAVALYRGTALEGIGGIDERYFLYFEDVDTGWSLARAGWRTLVVSETAQQEPGAHPLRLGLRNMVLFARKARLPVVPAVVGVARRAAEELVVGVRRDRRLHLPAAVRGIRDGLAGRQGRH</sequence>
<dbReference type="Proteomes" id="UP001199642">
    <property type="component" value="Chromosome"/>
</dbReference>
<name>A0ABY3RZM3_9MICO</name>
<dbReference type="SUPFAM" id="SSF53448">
    <property type="entry name" value="Nucleotide-diphospho-sugar transferases"/>
    <property type="match status" value="1"/>
</dbReference>
<proteinExistence type="inferred from homology"/>
<dbReference type="RefSeq" id="WP_231821277.1">
    <property type="nucleotide sequence ID" value="NZ_CP082781.1"/>
</dbReference>
<keyword evidence="4" id="KW-0808">Transferase</keyword>
<evidence type="ECO:0000256" key="1">
    <source>
        <dbReference type="ARBA" id="ARBA00004776"/>
    </source>
</evidence>
<gene>
    <name evidence="5" type="ORF">K8F61_07980</name>
</gene>